<gene>
    <name evidence="1" type="ORF">BDR25DRAFT_337527</name>
</gene>
<protein>
    <submittedName>
        <fullName evidence="1">Uncharacterized protein</fullName>
    </submittedName>
</protein>
<evidence type="ECO:0000313" key="1">
    <source>
        <dbReference type="EMBL" id="KAF2464315.1"/>
    </source>
</evidence>
<dbReference type="Proteomes" id="UP000799755">
    <property type="component" value="Unassembled WGS sequence"/>
</dbReference>
<sequence>MAIFKRNSESSDGVSPHKGDKEMGKSEYQPGEYPTGEQTVVNSDGIVVSADHTHLHRGLKSRHITMIAIGGAIGTGLIIGTGASLAKAGPGSILISYTFVGLLVYIVMCGLGEMAAWLPQASGFAGYATRFVDPALGFALGYTYWFKYIIVTPNQLTASALVIQYWKPAHEVNPGVWIAVFMVTIICINYFGVRFFGEFEFWLSSIKVLVIVGVILLSFILVLGGGPTHDRTGFRYYHKPGAFKPYIAKGDTGKFLGFWSSMITAVFAYLGTELVGVTVGEAQNPRKTIPRAIKLTFYRILFFYVLSVFFLGMLVPYNSKDLAFANKAGTKASASPFVVAIKTAEIKYLPGILNGCILVFTFSASNSDLYIASRTIYGLAEQGHAPRFLAWTDKRGVPVPALAVSSLFCLLAFMNVTDDSKIVFGYFVNLVTIFGLLTWISILVTHIYFVRARKAQGLTNEQMPYVAPFGMIGSCISLFFCCLIALTKNFNVFTYSADYGKFDYKNFITGYLGIPLYLIMIFGYKFWHRTHGILSHEADFYSGKAEIDREEEAFLAHQAATKKHKTGGWFYRTFVAWLF</sequence>
<comment type="caution">
    <text evidence="1">The sequence shown here is derived from an EMBL/GenBank/DDBJ whole genome shotgun (WGS) entry which is preliminary data.</text>
</comment>
<dbReference type="EMBL" id="MU003538">
    <property type="protein sequence ID" value="KAF2464315.1"/>
    <property type="molecule type" value="Genomic_DNA"/>
</dbReference>
<name>A0ACB6QDU8_9PLEO</name>
<proteinExistence type="predicted"/>
<keyword evidence="2" id="KW-1185">Reference proteome</keyword>
<accession>A0ACB6QDU8</accession>
<reference evidence="1" key="1">
    <citation type="journal article" date="2020" name="Stud. Mycol.">
        <title>101 Dothideomycetes genomes: a test case for predicting lifestyles and emergence of pathogens.</title>
        <authorList>
            <person name="Haridas S."/>
            <person name="Albert R."/>
            <person name="Binder M."/>
            <person name="Bloem J."/>
            <person name="Labutti K."/>
            <person name="Salamov A."/>
            <person name="Andreopoulos B."/>
            <person name="Baker S."/>
            <person name="Barry K."/>
            <person name="Bills G."/>
            <person name="Bluhm B."/>
            <person name="Cannon C."/>
            <person name="Castanera R."/>
            <person name="Culley D."/>
            <person name="Daum C."/>
            <person name="Ezra D."/>
            <person name="Gonzalez J."/>
            <person name="Henrissat B."/>
            <person name="Kuo A."/>
            <person name="Liang C."/>
            <person name="Lipzen A."/>
            <person name="Lutzoni F."/>
            <person name="Magnuson J."/>
            <person name="Mondo S."/>
            <person name="Nolan M."/>
            <person name="Ohm R."/>
            <person name="Pangilinan J."/>
            <person name="Park H.-J."/>
            <person name="Ramirez L."/>
            <person name="Alfaro M."/>
            <person name="Sun H."/>
            <person name="Tritt A."/>
            <person name="Yoshinaga Y."/>
            <person name="Zwiers L.-H."/>
            <person name="Turgeon B."/>
            <person name="Goodwin S."/>
            <person name="Spatafora J."/>
            <person name="Crous P."/>
            <person name="Grigoriev I."/>
        </authorList>
    </citation>
    <scope>NUCLEOTIDE SEQUENCE</scope>
    <source>
        <strain evidence="1">ATCC 200398</strain>
    </source>
</reference>
<organism evidence="1 2">
    <name type="scientific">Lindgomyces ingoldianus</name>
    <dbReference type="NCBI Taxonomy" id="673940"/>
    <lineage>
        <taxon>Eukaryota</taxon>
        <taxon>Fungi</taxon>
        <taxon>Dikarya</taxon>
        <taxon>Ascomycota</taxon>
        <taxon>Pezizomycotina</taxon>
        <taxon>Dothideomycetes</taxon>
        <taxon>Pleosporomycetidae</taxon>
        <taxon>Pleosporales</taxon>
        <taxon>Lindgomycetaceae</taxon>
        <taxon>Lindgomyces</taxon>
    </lineage>
</organism>
<evidence type="ECO:0000313" key="2">
    <source>
        <dbReference type="Proteomes" id="UP000799755"/>
    </source>
</evidence>